<evidence type="ECO:0000313" key="18">
    <source>
        <dbReference type="Proteomes" id="UP000483672"/>
    </source>
</evidence>
<feature type="region of interest" description="Disordered" evidence="14">
    <location>
        <begin position="1"/>
        <end position="28"/>
    </location>
</feature>
<keyword evidence="13" id="KW-0326">Glycosidase</keyword>
<dbReference type="PRINTS" id="PR00747">
    <property type="entry name" value="GLYHDRLASE47"/>
</dbReference>
<evidence type="ECO:0000256" key="6">
    <source>
        <dbReference type="ARBA" id="ARBA00022837"/>
    </source>
</evidence>
<dbReference type="UniPathway" id="UPA00378"/>
<evidence type="ECO:0000256" key="5">
    <source>
        <dbReference type="ARBA" id="ARBA00022801"/>
    </source>
</evidence>
<dbReference type="InterPro" id="IPR012341">
    <property type="entry name" value="6hp_glycosidase-like_sf"/>
</dbReference>
<evidence type="ECO:0000256" key="2">
    <source>
        <dbReference type="ARBA" id="ARBA00004922"/>
    </source>
</evidence>
<keyword evidence="15" id="KW-1133">Transmembrane helix</keyword>
<feature type="compositionally biased region" description="Low complexity" evidence="14">
    <location>
        <begin position="669"/>
        <end position="687"/>
    </location>
</feature>
<evidence type="ECO:0000256" key="1">
    <source>
        <dbReference type="ARBA" id="ARBA00001913"/>
    </source>
</evidence>
<keyword evidence="6 11" id="KW-0106">Calcium</keyword>
<feature type="region of interest" description="Disordered" evidence="14">
    <location>
        <begin position="1040"/>
        <end position="1104"/>
    </location>
</feature>
<proteinExistence type="inferred from homology"/>
<feature type="region of interest" description="Disordered" evidence="14">
    <location>
        <begin position="1004"/>
        <end position="1026"/>
    </location>
</feature>
<evidence type="ECO:0000256" key="9">
    <source>
        <dbReference type="ARBA" id="ARBA00048605"/>
    </source>
</evidence>
<dbReference type="GO" id="GO:0004571">
    <property type="term" value="F:mannosyl-oligosaccharide 1,2-alpha-mannosidase activity"/>
    <property type="evidence" value="ECO:0007669"/>
    <property type="project" value="UniProtKB-EC"/>
</dbReference>
<evidence type="ECO:0000256" key="15">
    <source>
        <dbReference type="SAM" id="Phobius"/>
    </source>
</evidence>
<keyword evidence="7 12" id="KW-1015">Disulfide bond</keyword>
<feature type="region of interest" description="Disordered" evidence="14">
    <location>
        <begin position="643"/>
        <end position="708"/>
    </location>
</feature>
<dbReference type="EC" id="3.2.1.-" evidence="13"/>
<feature type="region of interest" description="Disordered" evidence="14">
    <location>
        <begin position="107"/>
        <end position="144"/>
    </location>
</feature>
<gene>
    <name evidence="17" type="primary">MNS1</name>
    <name evidence="17" type="ORF">TWF191_004957</name>
    <name evidence="16" type="ORF">TWF679_001992</name>
</gene>
<feature type="transmembrane region" description="Helical" evidence="15">
    <location>
        <begin position="78"/>
        <end position="97"/>
    </location>
</feature>
<keyword evidence="4 11" id="KW-0479">Metal-binding</keyword>
<evidence type="ECO:0000256" key="13">
    <source>
        <dbReference type="RuleBase" id="RU361193"/>
    </source>
</evidence>
<feature type="compositionally biased region" description="Pro residues" evidence="14">
    <location>
        <begin position="887"/>
        <end position="896"/>
    </location>
</feature>
<protein>
    <recommendedName>
        <fullName evidence="13">alpha-1,2-Mannosidase</fullName>
        <ecNumber evidence="13">3.2.1.-</ecNumber>
    </recommendedName>
</protein>
<dbReference type="GO" id="GO:0016020">
    <property type="term" value="C:membrane"/>
    <property type="evidence" value="ECO:0007669"/>
    <property type="project" value="InterPro"/>
</dbReference>
<comment type="caution">
    <text evidence="17">The sequence shown here is derived from an EMBL/GenBank/DDBJ whole genome shotgun (WGS) entry which is preliminary data.</text>
</comment>
<feature type="active site" description="Proton donor" evidence="10">
    <location>
        <position position="233"/>
    </location>
</feature>
<evidence type="ECO:0000256" key="11">
    <source>
        <dbReference type="PIRSR" id="PIRSR601382-2"/>
    </source>
</evidence>
<keyword evidence="15" id="KW-0472">Membrane</keyword>
<dbReference type="InterPro" id="IPR050749">
    <property type="entry name" value="Glycosyl_Hydrolase_47"/>
</dbReference>
<feature type="active site" evidence="10">
    <location>
        <position position="376"/>
    </location>
</feature>
<dbReference type="GO" id="GO:0005975">
    <property type="term" value="P:carbohydrate metabolic process"/>
    <property type="evidence" value="ECO:0007669"/>
    <property type="project" value="InterPro"/>
</dbReference>
<dbReference type="GO" id="GO:0036503">
    <property type="term" value="P:ERAD pathway"/>
    <property type="evidence" value="ECO:0007669"/>
    <property type="project" value="UniProtKB-ARBA"/>
</dbReference>
<dbReference type="Proteomes" id="UP000483672">
    <property type="component" value="Unassembled WGS sequence"/>
</dbReference>
<dbReference type="InterPro" id="IPR036026">
    <property type="entry name" value="Seven-hairpin_glycosidases"/>
</dbReference>
<comment type="cofactor">
    <cofactor evidence="1 11">
        <name>Ca(2+)</name>
        <dbReference type="ChEBI" id="CHEBI:29108"/>
    </cofactor>
</comment>
<organism evidence="17 18">
    <name type="scientific">Orbilia oligospora</name>
    <name type="common">Nematode-trapping fungus</name>
    <name type="synonym">Arthrobotrys oligospora</name>
    <dbReference type="NCBI Taxonomy" id="2813651"/>
    <lineage>
        <taxon>Eukaryota</taxon>
        <taxon>Fungi</taxon>
        <taxon>Dikarya</taxon>
        <taxon>Ascomycota</taxon>
        <taxon>Pezizomycotina</taxon>
        <taxon>Orbiliomycetes</taxon>
        <taxon>Orbiliales</taxon>
        <taxon>Orbiliaceae</taxon>
        <taxon>Orbilia</taxon>
    </lineage>
</organism>
<feature type="disulfide bond" evidence="12">
    <location>
        <begin position="441"/>
        <end position="484"/>
    </location>
</feature>
<name>A0A6G1LYM3_ORBOL</name>
<evidence type="ECO:0000256" key="14">
    <source>
        <dbReference type="SAM" id="MobiDB-lite"/>
    </source>
</evidence>
<dbReference type="SUPFAM" id="SSF48225">
    <property type="entry name" value="Seven-hairpin glycosidases"/>
    <property type="match status" value="1"/>
</dbReference>
<feature type="active site" evidence="10">
    <location>
        <position position="526"/>
    </location>
</feature>
<accession>A0A6G1LYM3</accession>
<dbReference type="PANTHER" id="PTHR11742">
    <property type="entry name" value="MANNOSYL-OLIGOSACCHARIDE ALPHA-1,2-MANNOSIDASE-RELATED"/>
    <property type="match status" value="1"/>
</dbReference>
<keyword evidence="5 13" id="KW-0378">Hydrolase</keyword>
<dbReference type="EMBL" id="WIPF01000025">
    <property type="protein sequence ID" value="KAF3225927.1"/>
    <property type="molecule type" value="Genomic_DNA"/>
</dbReference>
<dbReference type="AlphaFoldDB" id="A0A6G1LYM3"/>
<dbReference type="InterPro" id="IPR001382">
    <property type="entry name" value="Glyco_hydro_47"/>
</dbReference>
<feature type="compositionally biased region" description="Basic and acidic residues" evidence="14">
    <location>
        <begin position="643"/>
        <end position="664"/>
    </location>
</feature>
<comment type="catalytic activity">
    <reaction evidence="9">
        <text>N(4)-(alpha-D-Man-(1-&gt;2)-alpha-D-Man-(1-&gt;2)-alpha-D-Man-(1-&gt;3)-[alpha-D-Man-(1-&gt;2)-alpha-D-Man-(1-&gt;3)-[alpha-D-Man-(1-&gt;2)-alpha-D-Man-(1-&gt;6)]-alpha-D-Man-(1-&gt;6)]-beta-D-Man-(1-&gt;4)-beta-D-GlcNAc-(1-&gt;4)-beta-D-GlcNAc)-L-asparaginyl-[protein] (N-glucan mannose isomer 9A1,2,3B1,2,3) + 4 H2O = N(4)-(alpha-D-Man-(1-&gt;3)-[alpha-D-Man-(1-&gt;3)-[alpha-D-Man-(1-&gt;6)]-alpha-D-Man-(1-&gt;6)]-beta-D-Man-(1-&gt;4)-beta-D-GlcNAc-(1-&gt;4)-beta-D-GlcNAc)-L-asparaginyl-[protein] (N-glucan mannose isomer 5A1,2) + 4 beta-D-mannose</text>
        <dbReference type="Rhea" id="RHEA:56008"/>
        <dbReference type="Rhea" id="RHEA-COMP:14356"/>
        <dbReference type="Rhea" id="RHEA-COMP:14367"/>
        <dbReference type="ChEBI" id="CHEBI:15377"/>
        <dbReference type="ChEBI" id="CHEBI:28563"/>
        <dbReference type="ChEBI" id="CHEBI:59087"/>
        <dbReference type="ChEBI" id="CHEBI:139493"/>
        <dbReference type="EC" id="3.2.1.113"/>
    </reaction>
</comment>
<dbReference type="EMBL" id="WIWT01000131">
    <property type="protein sequence ID" value="KAF3198587.1"/>
    <property type="molecule type" value="Genomic_DNA"/>
</dbReference>
<reference evidence="17 18" key="1">
    <citation type="submission" date="2019-06" db="EMBL/GenBank/DDBJ databases">
        <authorList>
            <person name="Palmer J.M."/>
        </authorList>
    </citation>
    <scope>NUCLEOTIDE SEQUENCE [LARGE SCALE GENOMIC DNA]</scope>
    <source>
        <strain evidence="17 18">TWF191</strain>
        <strain evidence="16">TWF679</strain>
    </source>
</reference>
<feature type="compositionally biased region" description="Basic and acidic residues" evidence="14">
    <location>
        <begin position="119"/>
        <end position="137"/>
    </location>
</feature>
<comment type="similarity">
    <text evidence="3 13">Belongs to the glycosyl hydrolase 47 family.</text>
</comment>
<evidence type="ECO:0000313" key="16">
    <source>
        <dbReference type="EMBL" id="KAF3198587.1"/>
    </source>
</evidence>
<dbReference type="Pfam" id="PF01532">
    <property type="entry name" value="Glyco_hydro_47"/>
    <property type="match status" value="1"/>
</dbReference>
<feature type="compositionally biased region" description="Basic and acidic residues" evidence="14">
    <location>
        <begin position="1013"/>
        <end position="1026"/>
    </location>
</feature>
<keyword evidence="15" id="KW-0812">Transmembrane</keyword>
<evidence type="ECO:0000256" key="12">
    <source>
        <dbReference type="PIRSR" id="PIRSR601382-3"/>
    </source>
</evidence>
<dbReference type="GO" id="GO:0005509">
    <property type="term" value="F:calcium ion binding"/>
    <property type="evidence" value="ECO:0007669"/>
    <property type="project" value="InterPro"/>
</dbReference>
<evidence type="ECO:0000256" key="3">
    <source>
        <dbReference type="ARBA" id="ARBA00007658"/>
    </source>
</evidence>
<evidence type="ECO:0000256" key="10">
    <source>
        <dbReference type="PIRSR" id="PIRSR601382-1"/>
    </source>
</evidence>
<dbReference type="Proteomes" id="UP000614610">
    <property type="component" value="Unassembled WGS sequence"/>
</dbReference>
<comment type="pathway">
    <text evidence="2">Protein modification; protein glycosylation.</text>
</comment>
<feature type="region of interest" description="Disordered" evidence="14">
    <location>
        <begin position="876"/>
        <end position="899"/>
    </location>
</feature>
<feature type="binding site" evidence="11">
    <location>
        <position position="613"/>
    </location>
    <ligand>
        <name>Ca(2+)</name>
        <dbReference type="ChEBI" id="CHEBI:29108"/>
    </ligand>
</feature>
<dbReference type="GO" id="GO:0005783">
    <property type="term" value="C:endoplasmic reticulum"/>
    <property type="evidence" value="ECO:0007669"/>
    <property type="project" value="TreeGrafter"/>
</dbReference>
<evidence type="ECO:0000256" key="4">
    <source>
        <dbReference type="ARBA" id="ARBA00022723"/>
    </source>
</evidence>
<feature type="compositionally biased region" description="Basic and acidic residues" evidence="14">
    <location>
        <begin position="1060"/>
        <end position="1080"/>
    </location>
</feature>
<dbReference type="Gene3D" id="1.50.10.10">
    <property type="match status" value="1"/>
</dbReference>
<comment type="catalytic activity">
    <reaction evidence="8">
        <text>N(4)-(alpha-D-Man-(1-&gt;2)-alpha-D-Man-(1-&gt;2)-alpha-D-Man-(1-&gt;3)-[alpha-D-Man-(1-&gt;3)-[alpha-D-Man-(1-&gt;2)-alpha-D-Man-(1-&gt;6)]-alpha-D-Man-(1-&gt;6)]-beta-D-Man-(1-&gt;4)-beta-D-GlcNAc-(1-&gt;4)-beta-D-GlcNAc)-L-asparaginyl-[protein] (N-glucan mannose isomer 8A1,2,3B1,3) + 3 H2O = N(4)-(alpha-D-Man-(1-&gt;3)-[alpha-D-Man-(1-&gt;3)-[alpha-D-Man-(1-&gt;6)]-alpha-D-Man-(1-&gt;6)]-beta-D-Man-(1-&gt;4)-beta-D-GlcNAc-(1-&gt;4)-beta-D-GlcNAc)-L-asparaginyl-[protein] (N-glucan mannose isomer 5A1,2) + 3 beta-D-mannose</text>
        <dbReference type="Rhea" id="RHEA:56028"/>
        <dbReference type="Rhea" id="RHEA-COMP:14358"/>
        <dbReference type="Rhea" id="RHEA-COMP:14367"/>
        <dbReference type="ChEBI" id="CHEBI:15377"/>
        <dbReference type="ChEBI" id="CHEBI:28563"/>
        <dbReference type="ChEBI" id="CHEBI:59087"/>
        <dbReference type="ChEBI" id="CHEBI:60628"/>
        <dbReference type="EC" id="3.2.1.113"/>
    </reaction>
</comment>
<dbReference type="OrthoDB" id="8118055at2759"/>
<dbReference type="PANTHER" id="PTHR11742:SF55">
    <property type="entry name" value="ENDOPLASMIC RETICULUM MANNOSYL-OLIGOSACCHARIDE 1,2-ALPHA-MANNOSIDASE"/>
    <property type="match status" value="1"/>
</dbReference>
<evidence type="ECO:0000256" key="7">
    <source>
        <dbReference type="ARBA" id="ARBA00023157"/>
    </source>
</evidence>
<feature type="compositionally biased region" description="Pro residues" evidence="14">
    <location>
        <begin position="688"/>
        <end position="699"/>
    </location>
</feature>
<sequence>MAFSIPRNVPSFTNPQRQNEDTYWASSGSVHKSTGVQNRIGGIFKSASSDLPLYKDKPYYSSTTSTYGYRRRKRDMFLRKRVAVFAIFFIGAVYWFFGPSSANIPTDGDDGDIDFPKSSNDDTAPKKESGWFTEKPKKQSSTPEKVWLERRERVKDAFLISWDAYKTYAWGFDEFHPISRTGKQMASKGLGWIIIDALDTMMLMGLTTPLAQAREWVQTTLTYDQDQEVNTFETTIRMLGGLLSAHYLATTHKMDPGAQKEADLYLEKAADLADRLLGAYNSDTGLPYASVNLKTSKGIESHADGGASSTAETSTLQLEMKYLSKLMGEKVYWQRAEKAIKIIDDNHPTDGLVPIFIYANTGKFRGREVRLGSRGDSYYEYLLKQYLQTGEEIYAEMYHEAMAGVQKHLVKKSHPSGFTFIAELPMGVGTTVSPKMDHLVCFMPGNILLGATNGTTVSEARKLPSWGQREEGYLTLSKELMRSCYEMYNVTATGLAPEIAFFNMDESGHDDIVIKSQDAHNLQRPETVESLFLMWRMTGDEIYREWGWKIFKAFMKHTAVEGGGFTSLNTVLTIPPSQRDNMESFWLAETLKYFYLLFSPNDLLPLTEVVFNTEAHPLPKFNPSPLFKTGWQRMKRPEAMKELKDHDPEGRSHGLEMKGQHEENPAWAPPSLSSSPSSPTLFEELILPPLPPPRLPSPLKPTSTKMRNLKPRSPFFGYHFRYYTPGAVRTPVLRYSPYRGFYKRKRRSEGSKFINRETMDVKEGVRILGDSTDLGGTVLLSSSFSFSSSSSSSFSTSFSSYITPTSSNSKFEKITQTGTTSTTIPTHTLKKRKVVTITEYPVKTEVTTIKIPKSMRSTITKTETVVVTTTATVPFSPFSSPPHHHPPPPPASPPAPVSKSLAETRENFTKPTQNSDAEEVVSTTIIATTTTTTISIPPSSTKDENTSSDFIHLSPKPTSPPPPSSLPSSLEFLRPPTRYFEPPGITPCPCPSIVSQIRLTNKPYPVPELPPSSEKEPEKNLKKREGLSSLLNKLFSFINPHHSPYLQPQPPPSNATYKVSKRDERGNEDPGRKIELEKKPTCPCLNPSNEIPDPRDDKRKRLPFYRKKRAVKKEVDEDFEPERGKRVKWWRG</sequence>
<feature type="region of interest" description="Disordered" evidence="14">
    <location>
        <begin position="932"/>
        <end position="970"/>
    </location>
</feature>
<evidence type="ECO:0000256" key="8">
    <source>
        <dbReference type="ARBA" id="ARBA00047669"/>
    </source>
</evidence>
<evidence type="ECO:0000313" key="17">
    <source>
        <dbReference type="EMBL" id="KAF3225927.1"/>
    </source>
</evidence>
<feature type="active site" description="Proton donor" evidence="10">
    <location>
        <position position="498"/>
    </location>
</feature>